<comment type="caution">
    <text evidence="1">The sequence shown here is derived from an EMBL/GenBank/DDBJ whole genome shotgun (WGS) entry which is preliminary data.</text>
</comment>
<protein>
    <submittedName>
        <fullName evidence="1">Uncharacterized protein</fullName>
    </submittedName>
</protein>
<dbReference type="Proteomes" id="UP000735302">
    <property type="component" value="Unassembled WGS sequence"/>
</dbReference>
<sequence length="86" mass="9218">MLRPAAHAPQALNDALWSVLRARFSRRRFARASNSVVAAMRAGKPCVESEGRERGLYTGSHCATGSAHSKTKQHTGSVLSACVNLP</sequence>
<organism evidence="1 2">
    <name type="scientific">Plakobranchus ocellatus</name>
    <dbReference type="NCBI Taxonomy" id="259542"/>
    <lineage>
        <taxon>Eukaryota</taxon>
        <taxon>Metazoa</taxon>
        <taxon>Spiralia</taxon>
        <taxon>Lophotrochozoa</taxon>
        <taxon>Mollusca</taxon>
        <taxon>Gastropoda</taxon>
        <taxon>Heterobranchia</taxon>
        <taxon>Euthyneura</taxon>
        <taxon>Panpulmonata</taxon>
        <taxon>Sacoglossa</taxon>
        <taxon>Placobranchoidea</taxon>
        <taxon>Plakobranchidae</taxon>
        <taxon>Plakobranchus</taxon>
    </lineage>
</organism>
<dbReference type="AlphaFoldDB" id="A0AAV3ZMZ7"/>
<gene>
    <name evidence="1" type="ORF">PoB_002385600</name>
</gene>
<evidence type="ECO:0000313" key="1">
    <source>
        <dbReference type="EMBL" id="GFN97350.1"/>
    </source>
</evidence>
<dbReference type="EMBL" id="BLXT01002742">
    <property type="protein sequence ID" value="GFN97350.1"/>
    <property type="molecule type" value="Genomic_DNA"/>
</dbReference>
<name>A0AAV3ZMZ7_9GAST</name>
<evidence type="ECO:0000313" key="2">
    <source>
        <dbReference type="Proteomes" id="UP000735302"/>
    </source>
</evidence>
<accession>A0AAV3ZMZ7</accession>
<proteinExistence type="predicted"/>
<reference evidence="1 2" key="1">
    <citation type="journal article" date="2021" name="Elife">
        <title>Chloroplast acquisition without the gene transfer in kleptoplastic sea slugs, Plakobranchus ocellatus.</title>
        <authorList>
            <person name="Maeda T."/>
            <person name="Takahashi S."/>
            <person name="Yoshida T."/>
            <person name="Shimamura S."/>
            <person name="Takaki Y."/>
            <person name="Nagai Y."/>
            <person name="Toyoda A."/>
            <person name="Suzuki Y."/>
            <person name="Arimoto A."/>
            <person name="Ishii H."/>
            <person name="Satoh N."/>
            <person name="Nishiyama T."/>
            <person name="Hasebe M."/>
            <person name="Maruyama T."/>
            <person name="Minagawa J."/>
            <person name="Obokata J."/>
            <person name="Shigenobu S."/>
        </authorList>
    </citation>
    <scope>NUCLEOTIDE SEQUENCE [LARGE SCALE GENOMIC DNA]</scope>
</reference>
<keyword evidence="2" id="KW-1185">Reference proteome</keyword>